<reference evidence="9 10" key="1">
    <citation type="journal article" date="2010" name="Nature">
        <title>The Ectocarpus genome and the independent evolution of multicellularity in brown algae.</title>
        <authorList>
            <person name="Cock J.M."/>
            <person name="Sterck L."/>
            <person name="Rouze P."/>
            <person name="Scornet D."/>
            <person name="Allen A.E."/>
            <person name="Amoutzias G."/>
            <person name="Anthouard V."/>
            <person name="Artiguenave F."/>
            <person name="Aury J.M."/>
            <person name="Badger J.H."/>
            <person name="Beszteri B."/>
            <person name="Billiau K."/>
            <person name="Bonnet E."/>
            <person name="Bothwell J.H."/>
            <person name="Bowler C."/>
            <person name="Boyen C."/>
            <person name="Brownlee C."/>
            <person name="Carrano C.J."/>
            <person name="Charrier B."/>
            <person name="Cho G.Y."/>
            <person name="Coelho S.M."/>
            <person name="Collen J."/>
            <person name="Corre E."/>
            <person name="Da Silva C."/>
            <person name="Delage L."/>
            <person name="Delaroque N."/>
            <person name="Dittami S.M."/>
            <person name="Doulbeau S."/>
            <person name="Elias M."/>
            <person name="Farnham G."/>
            <person name="Gachon C.M."/>
            <person name="Gschloessl B."/>
            <person name="Heesch S."/>
            <person name="Jabbari K."/>
            <person name="Jubin C."/>
            <person name="Kawai H."/>
            <person name="Kimura K."/>
            <person name="Kloareg B."/>
            <person name="Kupper F.C."/>
            <person name="Lang D."/>
            <person name="Le Bail A."/>
            <person name="Leblanc C."/>
            <person name="Lerouge P."/>
            <person name="Lohr M."/>
            <person name="Lopez P.J."/>
            <person name="Martens C."/>
            <person name="Maumus F."/>
            <person name="Michel G."/>
            <person name="Miranda-Saavedra D."/>
            <person name="Morales J."/>
            <person name="Moreau H."/>
            <person name="Motomura T."/>
            <person name="Nagasato C."/>
            <person name="Napoli C.A."/>
            <person name="Nelson D.R."/>
            <person name="Nyvall-Collen P."/>
            <person name="Peters A.F."/>
            <person name="Pommier C."/>
            <person name="Potin P."/>
            <person name="Poulain J."/>
            <person name="Quesneville H."/>
            <person name="Read B."/>
            <person name="Rensing S.A."/>
            <person name="Ritter A."/>
            <person name="Rousvoal S."/>
            <person name="Samanta M."/>
            <person name="Samson G."/>
            <person name="Schroeder D.C."/>
            <person name="Segurens B."/>
            <person name="Strittmatter M."/>
            <person name="Tonon T."/>
            <person name="Tregear J.W."/>
            <person name="Valentin K."/>
            <person name="von Dassow P."/>
            <person name="Yamagishi T."/>
            <person name="Van de Peer Y."/>
            <person name="Wincker P."/>
        </authorList>
    </citation>
    <scope>NUCLEOTIDE SEQUENCE [LARGE SCALE GENOMIC DNA]</scope>
    <source>
        <strain evidence="10">Ec32 / CCAP1310/4</strain>
    </source>
</reference>
<feature type="coiled-coil region" evidence="6">
    <location>
        <begin position="1128"/>
        <end position="1290"/>
    </location>
</feature>
<evidence type="ECO:0000313" key="9">
    <source>
        <dbReference type="EMBL" id="CBJ28848.1"/>
    </source>
</evidence>
<dbReference type="GO" id="GO:0003777">
    <property type="term" value="F:microtubule motor activity"/>
    <property type="evidence" value="ECO:0007669"/>
    <property type="project" value="InterPro"/>
</dbReference>
<feature type="region of interest" description="Disordered" evidence="7">
    <location>
        <begin position="624"/>
        <end position="647"/>
    </location>
</feature>
<feature type="binding site" evidence="5">
    <location>
        <begin position="113"/>
        <end position="120"/>
    </location>
    <ligand>
        <name>ATP</name>
        <dbReference type="ChEBI" id="CHEBI:30616"/>
    </ligand>
</feature>
<dbReference type="GO" id="GO:0007018">
    <property type="term" value="P:microtubule-based movement"/>
    <property type="evidence" value="ECO:0007669"/>
    <property type="project" value="InterPro"/>
</dbReference>
<feature type="region of interest" description="Disordered" evidence="7">
    <location>
        <begin position="2175"/>
        <end position="2202"/>
    </location>
</feature>
<dbReference type="STRING" id="2880.D7FIN0"/>
<feature type="coiled-coil region" evidence="6">
    <location>
        <begin position="1737"/>
        <end position="1793"/>
    </location>
</feature>
<feature type="coiled-coil region" evidence="6">
    <location>
        <begin position="825"/>
        <end position="1053"/>
    </location>
</feature>
<feature type="coiled-coil region" evidence="6">
    <location>
        <begin position="1641"/>
        <end position="1703"/>
    </location>
</feature>
<evidence type="ECO:0000256" key="6">
    <source>
        <dbReference type="SAM" id="Coils"/>
    </source>
</evidence>
<dbReference type="InterPro" id="IPR036961">
    <property type="entry name" value="Kinesin_motor_dom_sf"/>
</dbReference>
<dbReference type="SMART" id="SM00129">
    <property type="entry name" value="KISc"/>
    <property type="match status" value="1"/>
</dbReference>
<evidence type="ECO:0000256" key="4">
    <source>
        <dbReference type="ARBA" id="ARBA00023175"/>
    </source>
</evidence>
<dbReference type="PANTHER" id="PTHR47968">
    <property type="entry name" value="CENTROMERE PROTEIN E"/>
    <property type="match status" value="1"/>
</dbReference>
<dbReference type="GO" id="GO:0008017">
    <property type="term" value="F:microtubule binding"/>
    <property type="evidence" value="ECO:0007669"/>
    <property type="project" value="InterPro"/>
</dbReference>
<dbReference type="Proteomes" id="UP000002630">
    <property type="component" value="Linkage Group LG20"/>
</dbReference>
<dbReference type="Gene3D" id="1.10.287.1490">
    <property type="match status" value="1"/>
</dbReference>
<dbReference type="InterPro" id="IPR027640">
    <property type="entry name" value="Kinesin-like_fam"/>
</dbReference>
<feature type="region of interest" description="Disordered" evidence="7">
    <location>
        <begin position="772"/>
        <end position="798"/>
    </location>
</feature>
<feature type="coiled-coil region" evidence="6">
    <location>
        <begin position="2349"/>
        <end position="2426"/>
    </location>
</feature>
<dbReference type="GO" id="GO:0005519">
    <property type="term" value="F:cytoskeletal regulatory protein binding"/>
    <property type="evidence" value="ECO:0007669"/>
    <property type="project" value="InterPro"/>
</dbReference>
<keyword evidence="2 5" id="KW-0067">ATP-binding</keyword>
<dbReference type="PROSITE" id="PS00411">
    <property type="entry name" value="KINESIN_MOTOR_1"/>
    <property type="match status" value="1"/>
</dbReference>
<feature type="compositionally biased region" description="Low complexity" evidence="7">
    <location>
        <begin position="2630"/>
        <end position="2651"/>
    </location>
</feature>
<dbReference type="InterPro" id="IPR001752">
    <property type="entry name" value="Kinesin_motor_dom"/>
</dbReference>
<comment type="similarity">
    <text evidence="5">Belongs to the TRAFAC class myosin-kinesin ATPase superfamily. Kinesin family.</text>
</comment>
<dbReference type="SMART" id="SM00806">
    <property type="entry name" value="AIP3"/>
    <property type="match status" value="1"/>
</dbReference>
<feature type="coiled-coil region" evidence="6">
    <location>
        <begin position="568"/>
        <end position="612"/>
    </location>
</feature>
<feature type="coiled-coil region" evidence="6">
    <location>
        <begin position="1935"/>
        <end position="2034"/>
    </location>
</feature>
<feature type="region of interest" description="Disordered" evidence="7">
    <location>
        <begin position="739"/>
        <end position="758"/>
    </location>
</feature>
<dbReference type="Gene3D" id="3.40.850.10">
    <property type="entry name" value="Kinesin motor domain"/>
    <property type="match status" value="1"/>
</dbReference>
<feature type="compositionally biased region" description="Low complexity" evidence="7">
    <location>
        <begin position="638"/>
        <end position="647"/>
    </location>
</feature>
<evidence type="ECO:0000256" key="7">
    <source>
        <dbReference type="SAM" id="MobiDB-lite"/>
    </source>
</evidence>
<feature type="region of interest" description="Disordered" evidence="7">
    <location>
        <begin position="2610"/>
        <end position="2691"/>
    </location>
</feature>
<sequence>MPPRNTALRRDGRSPETASQQETSTTVAIRLRPLNDREKEGGQNKIWRCVPTHNSVTQTSPEGNPLPDGKGTFFTYDRIFDEDSSTQAVYDGAARDIVHSVSRGMNGTIFAYGQTSSGKTFTMQGGGSEANPGIVQIATRDLFRLIQEKTDRMFLMRVSYLEIYQEEIRDLLNPENTNMQVREDPRKGIYIDAHEETVGDFETVLKILRVGEKQRHVGCTEMNSRSSRSHTIFRLVVESQQMFDEKVHTSQEEVDPSTLVATLNLVDLAGSESVRHTGATGTRQKEGGMINQSLLTLSRVIQTLTQPGHSHVNYRDSKLTRILQPSLSGNARMAIICCATAAEGFLEETRSTLQFASRAKEIKTRAIVNEIVDDKTQIRRMAQELATLKRKHAEQQGGAAAGGELVEALQQEKAEQAEKIDRLKRLLLNIAPAVADEDGEALLLHLDVSPRFRRGKRSRETWCPGDTASIVTAPRPLRLQSPNLADLDGEEEHRPKRRSSEAAIATKLEEALAAKKETDEEMKEFVAYTEDVERVLASTKALLAQEVEATEKAAGDVAAATAAAEAAAAREQESTAALEERIAALEADKADLEQQEAVLRAENEEAVAIMAENQPREPVLADADVQTEAPDSEDEAAEGAPAAGRSVADVEVAEREVALAGLQQRVEDLEASLMEARGEQREQEVCNREDKQKADESLIEALAAQRRAEDAFSAACQSELEMRCRLENAVQQVQEAEEARDAMSTKAEGEAASVGKEREKVRVLEDRVAETETRLDAAEQAKTATEEEARREVLASKEKDETIGELSALVDSLSADGDRKTVEDKAKEEGDAARVQQQLEQLLSDKNKAEEEAAAARAENEALCAKIDELSGQVSSVAAEAEAREDLAAAKEAAAAAAEAKVTEDMARVVEEAMASAEQLELLRSELETKAEAAAEFAQTIESLESQLRAVQDSASEREAADAARIADAESQAEEAAGRLLAANEATAAEKEGTAESAELLAEVESELTAANELLATVQDAMAEKEASAAARIAELEAELASAAGSLAAAQAAAGERETAASERIAEVESELSAANELLASAPSAVRVEQLENELKEATESFGVQLAAAREEEEEAVSKQVALGVERVAEVEAQLKAAKDRLGEVLSTAEEAEALRETVGAEREETVAAAAKHDAEMGEARRELDRVKALLEAKADEVEQQKASDELRQAREAAAAAEAAVAEREATIASMKETLGAGEGELAQTLEESENLSKEVLELTEQLMAKDATLAELREQLEARESELAELRASPPATSNAANDGFDGEATEASAELRRLRVDLDKKGSELDTTMKECEAVRAELKEVKGMLGAAASAAGAAGADEQSLRKRVSQLMCENGLLRGEKDRQEVLAAEAKNEAKANTSRSAAEVERLQREVDRLSGVVAGKADGVAAEGDRAKAALSAMEAKLSELRQERAELQEATQRSLDRCSEAEGEVETLRNRLAEVEGRDASRGVVVALETKVDELEQEVRRTAASKAEVEVDAREHANRVKRLQGEVEMIRSEYEVVSEEVADLRVAEAKLKEALALQQATTADGSEDRSNELETEVARLGEELSELKNAHLEALSAEEEKRGTIQATHGESVAALERTVSELQEANYSSAAALEKKVSELQAERDEVEKTVSELRAKHGEIVATLEGEVSELQAAKDSAATLEKTASDLRAEHGEIVAALEDKVSELQAASDSSAAALGQTTAELRAEHDATVAALEKTVSELQEAKDSTAAALEEAVSEMQAEHSETVTALEEKISELQAASEASAAALGQTTAELRAEHDETVGALKQTVSELQEAESTAAVALEKTMSGLRVEHGETVTALEEKVSELQAAKDSSVIALGQTTAELRAEHDETVAALEKAVSEMQAEHGETVTALEEKVSELQAAKDSSVIALGQTTAELRAEHDETVAALEKTVSELQQAKSTAAAALEKTMSDLRAEHGETVTALEEKVSELQAASGASAVALGQTTAELRAEHDETVAALEKTVSELQAAKDSAAATFEKTMAELQTEHDQVVTALEEKLSESLELAEQVGADQDVTLAALRAQMAASHADEIAEVRAQLSEAERAVEATEAASKELSKECEVRSAEVAEELDVARGRKEDLERELTDNIAAGKATEEQLRHRLTSQVAEAENLRQELMDTRERSDRAEAAVRASDQRARESADEKTKGLLAEMENLCQEKLIAENKAGEMEAELGRLREAVATAEQTAAKDQGMLIRAAEERMAVLDQAAQEKDIAIAKLQASLDAAHASAAAESASSSAAGVEEATAALNDKVAALTAATGEQKETIARQDARIKKLEQVRLTNGQVEKLQAMKASARRTAAENTELKQRLSVLKERLEAAEGGVAGAGAGDAPSGDGEAATVTAALAAAADRNAELQAAKDTLVEKLKGYGKRVYELEKQHTRVRAAVAELGGSVSEGGDLGDAVLECAGRFAGRGGDMSVMSTGSHDEAAAAAAAVEELQRELREVREALRVEEAGRARLKEQMLAGVAKFRALEAQEKSTRERLEEAAVGQRGAVSAALKTKEKDHERELKFLKEENVQLFKEIGEWKSKADKLTAELETLQEKLAAAKTAQQASPSMSKKRALGDRTNNTPAKATATAAVAGKLGAATSTTAGGVQPAAAAERRAASRALLDGEGPINDEGAGECNQS</sequence>
<dbReference type="SUPFAM" id="SSF52540">
    <property type="entry name" value="P-loop containing nucleoside triphosphate hydrolases"/>
    <property type="match status" value="1"/>
</dbReference>
<dbReference type="PANTHER" id="PTHR47968:SF75">
    <property type="entry name" value="CENTROMERE-ASSOCIATED PROTEIN E"/>
    <property type="match status" value="1"/>
</dbReference>
<feature type="region of interest" description="Disordered" evidence="7">
    <location>
        <begin position="480"/>
        <end position="499"/>
    </location>
</feature>
<feature type="coiled-coil region" evidence="6">
    <location>
        <begin position="1394"/>
        <end position="1600"/>
    </location>
</feature>
<dbReference type="EMBL" id="FN647890">
    <property type="protein sequence ID" value="CBJ28848.1"/>
    <property type="molecule type" value="Genomic_DNA"/>
</dbReference>
<feature type="domain" description="Kinesin motor" evidence="8">
    <location>
        <begin position="24"/>
        <end position="362"/>
    </location>
</feature>
<evidence type="ECO:0000313" key="10">
    <source>
        <dbReference type="Proteomes" id="UP000002630"/>
    </source>
</evidence>
<dbReference type="eggNOG" id="KOG0242">
    <property type="taxonomic scope" value="Eukaryota"/>
</dbReference>
<dbReference type="InterPro" id="IPR027417">
    <property type="entry name" value="P-loop_NTPase"/>
</dbReference>
<dbReference type="PRINTS" id="PR00380">
    <property type="entry name" value="KINESINHEAVY"/>
</dbReference>
<name>D7FIN0_ECTSI</name>
<evidence type="ECO:0000259" key="8">
    <source>
        <dbReference type="PROSITE" id="PS50067"/>
    </source>
</evidence>
<feature type="compositionally biased region" description="Basic and acidic residues" evidence="7">
    <location>
        <begin position="33"/>
        <end position="42"/>
    </location>
</feature>
<keyword evidence="4 5" id="KW-0505">Motor protein</keyword>
<organism evidence="9 10">
    <name type="scientific">Ectocarpus siliculosus</name>
    <name type="common">Brown alga</name>
    <name type="synonym">Conferva siliculosa</name>
    <dbReference type="NCBI Taxonomy" id="2880"/>
    <lineage>
        <taxon>Eukaryota</taxon>
        <taxon>Sar</taxon>
        <taxon>Stramenopiles</taxon>
        <taxon>Ochrophyta</taxon>
        <taxon>PX clade</taxon>
        <taxon>Phaeophyceae</taxon>
        <taxon>Ectocarpales</taxon>
        <taxon>Ectocarpaceae</taxon>
        <taxon>Ectocarpus</taxon>
    </lineage>
</organism>
<dbReference type="PROSITE" id="PS50067">
    <property type="entry name" value="KINESIN_MOTOR_2"/>
    <property type="match status" value="1"/>
</dbReference>
<keyword evidence="1 5" id="KW-0547">Nucleotide-binding</keyword>
<feature type="coiled-coil region" evidence="6">
    <location>
        <begin position="652"/>
        <end position="679"/>
    </location>
</feature>
<feature type="region of interest" description="Disordered" evidence="7">
    <location>
        <begin position="1"/>
        <end position="43"/>
    </location>
</feature>
<evidence type="ECO:0000256" key="2">
    <source>
        <dbReference type="ARBA" id="ARBA00022840"/>
    </source>
</evidence>
<evidence type="ECO:0000256" key="5">
    <source>
        <dbReference type="PROSITE-ProRule" id="PRU00283"/>
    </source>
</evidence>
<feature type="coiled-coil region" evidence="6">
    <location>
        <begin position="371"/>
        <end position="429"/>
    </location>
</feature>
<keyword evidence="3 6" id="KW-0175">Coiled coil</keyword>
<protein>
    <submittedName>
        <fullName evidence="9">Kinesin family-like protein</fullName>
    </submittedName>
</protein>
<dbReference type="Pfam" id="PF00225">
    <property type="entry name" value="Kinesin"/>
    <property type="match status" value="1"/>
</dbReference>
<keyword evidence="10" id="KW-1185">Reference proteome</keyword>
<feature type="compositionally biased region" description="Polar residues" evidence="7">
    <location>
        <begin position="16"/>
        <end position="27"/>
    </location>
</feature>
<gene>
    <name evidence="9" type="ORF">Esi_0122_0050</name>
</gene>
<proteinExistence type="inferred from homology"/>
<dbReference type="InParanoid" id="D7FIN0"/>
<dbReference type="OrthoDB" id="3176171at2759"/>
<dbReference type="InterPro" id="IPR005613">
    <property type="entry name" value="AIP3_C"/>
</dbReference>
<feature type="coiled-coil region" evidence="6">
    <location>
        <begin position="2490"/>
        <end position="2524"/>
    </location>
</feature>
<dbReference type="EMBL" id="FN649745">
    <property type="protein sequence ID" value="CBJ28848.1"/>
    <property type="molecule type" value="Genomic_DNA"/>
</dbReference>
<evidence type="ECO:0000256" key="3">
    <source>
        <dbReference type="ARBA" id="ARBA00023054"/>
    </source>
</evidence>
<evidence type="ECO:0000256" key="1">
    <source>
        <dbReference type="ARBA" id="ARBA00022741"/>
    </source>
</evidence>
<dbReference type="OMA" id="CVSPTEY"/>
<dbReference type="GO" id="GO:0005524">
    <property type="term" value="F:ATP binding"/>
    <property type="evidence" value="ECO:0007669"/>
    <property type="project" value="UniProtKB-UniRule"/>
</dbReference>
<accession>D7FIN0</accession>
<dbReference type="InterPro" id="IPR019821">
    <property type="entry name" value="Kinesin_motor_CS"/>
</dbReference>